<dbReference type="Pfam" id="PF12833">
    <property type="entry name" value="HTH_18"/>
    <property type="match status" value="1"/>
</dbReference>
<dbReference type="PANTHER" id="PTHR46796:SF13">
    <property type="entry name" value="HTH-TYPE TRANSCRIPTIONAL ACTIVATOR RHAS"/>
    <property type="match status" value="1"/>
</dbReference>
<dbReference type="InterPro" id="IPR018060">
    <property type="entry name" value="HTH_AraC"/>
</dbReference>
<proteinExistence type="predicted"/>
<dbReference type="PROSITE" id="PS01124">
    <property type="entry name" value="HTH_ARAC_FAMILY_2"/>
    <property type="match status" value="1"/>
</dbReference>
<accession>A0ABW7R1L5</accession>
<feature type="domain" description="HTH araC/xylS-type" evidence="4">
    <location>
        <begin position="212"/>
        <end position="310"/>
    </location>
</feature>
<dbReference type="Proteomes" id="UP001610818">
    <property type="component" value="Unassembled WGS sequence"/>
</dbReference>
<name>A0ABW7R1L5_9ACTN</name>
<dbReference type="InterPro" id="IPR009057">
    <property type="entry name" value="Homeodomain-like_sf"/>
</dbReference>
<evidence type="ECO:0000313" key="5">
    <source>
        <dbReference type="EMBL" id="MFH8550564.1"/>
    </source>
</evidence>
<evidence type="ECO:0000256" key="2">
    <source>
        <dbReference type="ARBA" id="ARBA00023125"/>
    </source>
</evidence>
<dbReference type="RefSeq" id="WP_397717086.1">
    <property type="nucleotide sequence ID" value="NZ_JBIRGN010000008.1"/>
</dbReference>
<evidence type="ECO:0000256" key="3">
    <source>
        <dbReference type="ARBA" id="ARBA00023163"/>
    </source>
</evidence>
<dbReference type="PANTHER" id="PTHR46796">
    <property type="entry name" value="HTH-TYPE TRANSCRIPTIONAL ACTIVATOR RHAS-RELATED"/>
    <property type="match status" value="1"/>
</dbReference>
<dbReference type="SUPFAM" id="SSF51182">
    <property type="entry name" value="RmlC-like cupins"/>
    <property type="match status" value="1"/>
</dbReference>
<dbReference type="SMART" id="SM00342">
    <property type="entry name" value="HTH_ARAC"/>
    <property type="match status" value="1"/>
</dbReference>
<keyword evidence="3" id="KW-0804">Transcription</keyword>
<keyword evidence="2" id="KW-0238">DNA-binding</keyword>
<dbReference type="EMBL" id="JBIRGQ010000008">
    <property type="protein sequence ID" value="MFH8550564.1"/>
    <property type="molecule type" value="Genomic_DNA"/>
</dbReference>
<reference evidence="5 6" key="1">
    <citation type="submission" date="2024-10" db="EMBL/GenBank/DDBJ databases">
        <title>The Natural Products Discovery Center: Release of the First 8490 Sequenced Strains for Exploring Actinobacteria Biosynthetic Diversity.</title>
        <authorList>
            <person name="Kalkreuter E."/>
            <person name="Kautsar S.A."/>
            <person name="Yang D."/>
            <person name="Bader C.D."/>
            <person name="Teijaro C.N."/>
            <person name="Fluegel L."/>
            <person name="Davis C.M."/>
            <person name="Simpson J.R."/>
            <person name="Lauterbach L."/>
            <person name="Steele A.D."/>
            <person name="Gui C."/>
            <person name="Meng S."/>
            <person name="Li G."/>
            <person name="Viehrig K."/>
            <person name="Ye F."/>
            <person name="Su P."/>
            <person name="Kiefer A.F."/>
            <person name="Nichols A."/>
            <person name="Cepeda A.J."/>
            <person name="Yan W."/>
            <person name="Fan B."/>
            <person name="Jiang Y."/>
            <person name="Adhikari A."/>
            <person name="Zheng C.-J."/>
            <person name="Schuster L."/>
            <person name="Cowan T.M."/>
            <person name="Smanski M.J."/>
            <person name="Chevrette M.G."/>
            <person name="De Carvalho L.P.S."/>
            <person name="Shen B."/>
        </authorList>
    </citation>
    <scope>NUCLEOTIDE SEQUENCE [LARGE SCALE GENOMIC DNA]</scope>
    <source>
        <strain evidence="5 6">NPDC017990</strain>
    </source>
</reference>
<organism evidence="5 6">
    <name type="scientific">Streptomyces longisporoflavus</name>
    <dbReference type="NCBI Taxonomy" id="28044"/>
    <lineage>
        <taxon>Bacteria</taxon>
        <taxon>Bacillati</taxon>
        <taxon>Actinomycetota</taxon>
        <taxon>Actinomycetes</taxon>
        <taxon>Kitasatosporales</taxon>
        <taxon>Streptomycetaceae</taxon>
        <taxon>Streptomyces</taxon>
    </lineage>
</organism>
<keyword evidence="1" id="KW-0805">Transcription regulation</keyword>
<evidence type="ECO:0000259" key="4">
    <source>
        <dbReference type="PROSITE" id="PS01124"/>
    </source>
</evidence>
<dbReference type="InterPro" id="IPR032783">
    <property type="entry name" value="AraC_lig"/>
</dbReference>
<comment type="caution">
    <text evidence="5">The sequence shown here is derived from an EMBL/GenBank/DDBJ whole genome shotgun (WGS) entry which is preliminary data.</text>
</comment>
<dbReference type="Gene3D" id="1.10.10.60">
    <property type="entry name" value="Homeodomain-like"/>
    <property type="match status" value="1"/>
</dbReference>
<dbReference type="InterPro" id="IPR011051">
    <property type="entry name" value="RmlC_Cupin_sf"/>
</dbReference>
<keyword evidence="6" id="KW-1185">Reference proteome</keyword>
<dbReference type="Pfam" id="PF12852">
    <property type="entry name" value="Cupin_6"/>
    <property type="match status" value="1"/>
</dbReference>
<gene>
    <name evidence="5" type="ORF">ACH4F9_36790</name>
</gene>
<evidence type="ECO:0000313" key="6">
    <source>
        <dbReference type="Proteomes" id="UP001610818"/>
    </source>
</evidence>
<evidence type="ECO:0000256" key="1">
    <source>
        <dbReference type="ARBA" id="ARBA00023015"/>
    </source>
</evidence>
<protein>
    <submittedName>
        <fullName evidence="5">Cupin domain-containing protein</fullName>
    </submittedName>
</protein>
<dbReference type="InterPro" id="IPR050204">
    <property type="entry name" value="AraC_XylS_family_regulators"/>
</dbReference>
<dbReference type="SUPFAM" id="SSF46689">
    <property type="entry name" value="Homeodomain-like"/>
    <property type="match status" value="2"/>
</dbReference>
<sequence>MAVDENGTMDVLAEALRVSGARGALGVVLKAGGAWGLWLDSSPGAALHIVSRGTMWLHIPGGKPLEVRAGDAVLLSPGTAHGIAGGSSTTLGPCDRKATNQALADGRALRLGSKPTQTEVLVLRYQHDLEVRTPVLTSLVRPMHVTSRENTQLKKTVELLTAELAQPQIGTTAAVNSIVDLLLIQFVRVWLARHPDKQPGSWLEAMRDPVVRDALSSVHARPEHPWTTESLAAATAVSRTTLSRRFRSALGQTPGAYVTQWRMDLASVRLRDTDEPVESISGAVGYASPHAFSRAFRRSRGMPPGEYRARVRGRAQAGDHRQELRASWRTTPAQALEHFGDLDLDKEATELFVSGNARRVFQL</sequence>